<dbReference type="EMBL" id="LWDF02000615">
    <property type="protein sequence ID" value="KAE8244606.1"/>
    <property type="molecule type" value="Genomic_DNA"/>
</dbReference>
<gene>
    <name evidence="4" type="ORF">A4X13_0g6445</name>
</gene>
<comment type="caution">
    <text evidence="4">The sequence shown here is derived from an EMBL/GenBank/DDBJ whole genome shotgun (WGS) entry which is preliminary data.</text>
</comment>
<evidence type="ECO:0000313" key="5">
    <source>
        <dbReference type="Proteomes" id="UP000077521"/>
    </source>
</evidence>
<keyword evidence="3" id="KW-0732">Signal</keyword>
<keyword evidence="2" id="KW-0812">Transmembrane</keyword>
<reference evidence="4" key="1">
    <citation type="submission" date="2016-04" db="EMBL/GenBank/DDBJ databases">
        <authorList>
            <person name="Nguyen H.D."/>
            <person name="Samba Siva P."/>
            <person name="Cullis J."/>
            <person name="Levesque C.A."/>
            <person name="Hambleton S."/>
        </authorList>
    </citation>
    <scope>NUCLEOTIDE SEQUENCE</scope>
    <source>
        <strain evidence="4">DAOMC 236416</strain>
    </source>
</reference>
<proteinExistence type="predicted"/>
<feature type="chain" id="PRO_5035831434" evidence="3">
    <location>
        <begin position="20"/>
        <end position="204"/>
    </location>
</feature>
<reference evidence="4" key="2">
    <citation type="journal article" date="2019" name="IMA Fungus">
        <title>Genome sequencing and comparison of five Tilletia species to identify candidate genes for the detection of regulated species infecting wheat.</title>
        <authorList>
            <person name="Nguyen H.D.T."/>
            <person name="Sultana T."/>
            <person name="Kesanakurti P."/>
            <person name="Hambleton S."/>
        </authorList>
    </citation>
    <scope>NUCLEOTIDE SEQUENCE</scope>
    <source>
        <strain evidence="4">DAOMC 236416</strain>
    </source>
</reference>
<sequence>MRPAPLFVVFLTAASGSKAGTEPVKLLSLPDEGPNTYWDHMNEGSGTFDERSGLALASREAAWVKPAVIGASSVLGGTASFFLFYGIFRNTFDPKRPVHVRDTGSQSASRGEGPTGPSRPHSVILVAPSHPRLSSEGVGGLQDRGVIPRFNIPHWEDAHLGFFVALPFGGFLGGLTAYIQDVVESERAKHKHDPAPSPPQPLNG</sequence>
<protein>
    <submittedName>
        <fullName evidence="4">Uncharacterized protein</fullName>
    </submittedName>
</protein>
<organism evidence="4 5">
    <name type="scientific">Tilletia indica</name>
    <dbReference type="NCBI Taxonomy" id="43049"/>
    <lineage>
        <taxon>Eukaryota</taxon>
        <taxon>Fungi</taxon>
        <taxon>Dikarya</taxon>
        <taxon>Basidiomycota</taxon>
        <taxon>Ustilaginomycotina</taxon>
        <taxon>Exobasidiomycetes</taxon>
        <taxon>Tilletiales</taxon>
        <taxon>Tilletiaceae</taxon>
        <taxon>Tilletia</taxon>
    </lineage>
</organism>
<feature type="region of interest" description="Disordered" evidence="1">
    <location>
        <begin position="96"/>
        <end position="123"/>
    </location>
</feature>
<evidence type="ECO:0000256" key="1">
    <source>
        <dbReference type="SAM" id="MobiDB-lite"/>
    </source>
</evidence>
<keyword evidence="5" id="KW-1185">Reference proteome</keyword>
<keyword evidence="2" id="KW-1133">Transmembrane helix</keyword>
<dbReference type="Proteomes" id="UP000077521">
    <property type="component" value="Unassembled WGS sequence"/>
</dbReference>
<name>A0A8T8SNL9_9BASI</name>
<dbReference type="AlphaFoldDB" id="A0A8T8SNL9"/>
<feature type="signal peptide" evidence="3">
    <location>
        <begin position="1"/>
        <end position="19"/>
    </location>
</feature>
<evidence type="ECO:0000256" key="2">
    <source>
        <dbReference type="SAM" id="Phobius"/>
    </source>
</evidence>
<feature type="transmembrane region" description="Helical" evidence="2">
    <location>
        <begin position="67"/>
        <end position="88"/>
    </location>
</feature>
<keyword evidence="2" id="KW-0472">Membrane</keyword>
<evidence type="ECO:0000256" key="3">
    <source>
        <dbReference type="SAM" id="SignalP"/>
    </source>
</evidence>
<evidence type="ECO:0000313" key="4">
    <source>
        <dbReference type="EMBL" id="KAE8244606.1"/>
    </source>
</evidence>
<accession>A0A8T8SNL9</accession>